<sequence length="884" mass="97250">MFTPELLPSFNDEEGQLGSNCAEGGKLSISDGKNANEKVITFNNCTQDGMTTNGNATVRANKFSTDGVLIDSTIFFENVQFTNNLGSGTLAGTAQNIEHSTICPKVESIYNLLFTDTQSEEQLLFSNFSHYRTGSKSVLCSSNNGFTVRGKIYDSSAGLWTISTITPFQLKSMVPTLKEAGQLLITGNNQDKANLTIKYYTETRDGLTSNFSFYDIHLNPESDNQHYIFLSEYLTDSMLLSFEDDDNDGLTNNWELAFGLNPTNPNDASFDLDNDGYSNLEEYLHYGHPKNATIKPRIADISVTVQHETSHYGQDIVATALINSNINSAMSAEFDVIYTTELPTTFNSGYYENSNFCQVAVNGLSLSCHFDGIQPGQTLRQEVHLEADKQIIAEVNSTITASIQFSGHDTELANNTASIQISRRPIDVTYQLVDDKDTIYSMMLENSTEEVEFSFTQQEPSTDRVEGVRVSLDVPSFTSINTAQCYSEITNEWYNCLFNNELIFNNNQTHYMVKMSIAGLSQGQGKLGFNVKSETTQDSIIGQAQFPVIIGKSSQSIQQQIDSAIDGASVMVPAGIYLGKLDLSEKQIILTGDNKKSYLYHDFGSQSAAPFDPSIKIGKQSSIANFTLANHFIYVDKSGGNISNNTFDATNVHLTAAHITNAGELYFQQNKLIGSSLNAGYANSYTKDSYHCPSIQSISYEAGSSQLHIINNIYLGNLVSNPNLYFGCNFIEATSKVEIEMNNNTLLGLGTALKLSYGDTQELTYIIEANNNIVSQSRLFISNTDYTGFYYQLSEETNITLANNVLYDIATLYENLFDIEVEVGTITADPLLDATGYPLSNSPVIDAGIASSLINDFYGLPRPIDGDNNGSKVIDIGAVEYNTN</sequence>
<comment type="caution">
    <text evidence="1">The sequence shown here is derived from an EMBL/GenBank/DDBJ whole genome shotgun (WGS) entry which is preliminary data.</text>
</comment>
<name>A0ABQ1JP83_9GAMM</name>
<dbReference type="EMBL" id="BMII01000042">
    <property type="protein sequence ID" value="GGB73808.1"/>
    <property type="molecule type" value="Genomic_DNA"/>
</dbReference>
<dbReference type="SUPFAM" id="SSF51126">
    <property type="entry name" value="Pectin lyase-like"/>
    <property type="match status" value="1"/>
</dbReference>
<evidence type="ECO:0000313" key="2">
    <source>
        <dbReference type="Proteomes" id="UP000617555"/>
    </source>
</evidence>
<organism evidence="1 2">
    <name type="scientific">Shewanella inventionis</name>
    <dbReference type="NCBI Taxonomy" id="1738770"/>
    <lineage>
        <taxon>Bacteria</taxon>
        <taxon>Pseudomonadati</taxon>
        <taxon>Pseudomonadota</taxon>
        <taxon>Gammaproteobacteria</taxon>
        <taxon>Alteromonadales</taxon>
        <taxon>Shewanellaceae</taxon>
        <taxon>Shewanella</taxon>
    </lineage>
</organism>
<proteinExistence type="predicted"/>
<dbReference type="RefSeq" id="WP_188740851.1">
    <property type="nucleotide sequence ID" value="NZ_BMII01000042.1"/>
</dbReference>
<dbReference type="Proteomes" id="UP000617555">
    <property type="component" value="Unassembled WGS sequence"/>
</dbReference>
<protein>
    <recommendedName>
        <fullName evidence="3">Right-handed parallel beta-helix repeat-containing protein</fullName>
    </recommendedName>
</protein>
<accession>A0ABQ1JP83</accession>
<evidence type="ECO:0008006" key="3">
    <source>
        <dbReference type="Google" id="ProtNLM"/>
    </source>
</evidence>
<keyword evidence="2" id="KW-1185">Reference proteome</keyword>
<reference evidence="2" key="1">
    <citation type="journal article" date="2019" name="Int. J. Syst. Evol. Microbiol.">
        <title>The Global Catalogue of Microorganisms (GCM) 10K type strain sequencing project: providing services to taxonomists for standard genome sequencing and annotation.</title>
        <authorList>
            <consortium name="The Broad Institute Genomics Platform"/>
            <consortium name="The Broad Institute Genome Sequencing Center for Infectious Disease"/>
            <person name="Wu L."/>
            <person name="Ma J."/>
        </authorList>
    </citation>
    <scope>NUCLEOTIDE SEQUENCE [LARGE SCALE GENOMIC DNA]</scope>
    <source>
        <strain evidence="2">CGMCC 1.15339</strain>
    </source>
</reference>
<evidence type="ECO:0000313" key="1">
    <source>
        <dbReference type="EMBL" id="GGB73808.1"/>
    </source>
</evidence>
<dbReference type="InterPro" id="IPR059226">
    <property type="entry name" value="Choice_anch_Q_dom"/>
</dbReference>
<dbReference type="InterPro" id="IPR011050">
    <property type="entry name" value="Pectin_lyase_fold/virulence"/>
</dbReference>
<dbReference type="NCBIfam" id="NF041518">
    <property type="entry name" value="choice_anch_Q"/>
    <property type="match status" value="1"/>
</dbReference>
<gene>
    <name evidence="1" type="ORF">GCM10011607_37820</name>
</gene>